<evidence type="ECO:0000313" key="3">
    <source>
        <dbReference type="EMBL" id="CAF4045731.1"/>
    </source>
</evidence>
<evidence type="ECO:0000313" key="4">
    <source>
        <dbReference type="Proteomes" id="UP000663860"/>
    </source>
</evidence>
<evidence type="ECO:0000256" key="1">
    <source>
        <dbReference type="SAM" id="Phobius"/>
    </source>
</evidence>
<dbReference type="Proteomes" id="UP000663860">
    <property type="component" value="Unassembled WGS sequence"/>
</dbReference>
<name>A0A813NWG8_9BILA</name>
<gene>
    <name evidence="2" type="ORF">IZO911_LOCUS3814</name>
    <name evidence="3" type="ORF">KXQ929_LOCUS31203</name>
</gene>
<organism evidence="2 4">
    <name type="scientific">Adineta steineri</name>
    <dbReference type="NCBI Taxonomy" id="433720"/>
    <lineage>
        <taxon>Eukaryota</taxon>
        <taxon>Metazoa</taxon>
        <taxon>Spiralia</taxon>
        <taxon>Gnathifera</taxon>
        <taxon>Rotifera</taxon>
        <taxon>Eurotatoria</taxon>
        <taxon>Bdelloidea</taxon>
        <taxon>Adinetida</taxon>
        <taxon>Adinetidae</taxon>
        <taxon>Adineta</taxon>
    </lineage>
</organism>
<comment type="caution">
    <text evidence="2">The sequence shown here is derived from an EMBL/GenBank/DDBJ whole genome shotgun (WGS) entry which is preliminary data.</text>
</comment>
<reference evidence="2" key="1">
    <citation type="submission" date="2021-02" db="EMBL/GenBank/DDBJ databases">
        <authorList>
            <person name="Nowell W R."/>
        </authorList>
    </citation>
    <scope>NUCLEOTIDE SEQUENCE</scope>
</reference>
<dbReference type="EMBL" id="CAJOBB010003535">
    <property type="protein sequence ID" value="CAF4045731.1"/>
    <property type="molecule type" value="Genomic_DNA"/>
</dbReference>
<keyword evidence="1" id="KW-1133">Transmembrane helix</keyword>
<evidence type="ECO:0000313" key="2">
    <source>
        <dbReference type="EMBL" id="CAF0745578.1"/>
    </source>
</evidence>
<feature type="transmembrane region" description="Helical" evidence="1">
    <location>
        <begin position="136"/>
        <end position="154"/>
    </location>
</feature>
<dbReference type="AlphaFoldDB" id="A0A813NWG8"/>
<dbReference type="Proteomes" id="UP000663868">
    <property type="component" value="Unassembled WGS sequence"/>
</dbReference>
<accession>A0A813NWG8</accession>
<keyword evidence="1" id="KW-0812">Transmembrane</keyword>
<keyword evidence="1" id="KW-0472">Membrane</keyword>
<feature type="transmembrane region" description="Helical" evidence="1">
    <location>
        <begin position="166"/>
        <end position="189"/>
    </location>
</feature>
<sequence length="227" mass="26092">MIKLLSPSFIRRYQILTLFSSLIIALLLICLDASSWRIIETNDKKLLAQFYSPFQYDSSRYSSNTGNKTFKLHVGPLWRCLTTTINGKQIFISQECTINNDSFDYIIISIGIGTFILYTISSICIITGCLKYYLDIIRLCMSFILELAALWLIYGFFHIQKVLGPLYGWASIGFFVGIINVIIICVLEWDDYFRDVYKKNCSSMEIDNNQKVTAWISNITPTEIDPS</sequence>
<protein>
    <submittedName>
        <fullName evidence="2">Uncharacterized protein</fullName>
    </submittedName>
</protein>
<proteinExistence type="predicted"/>
<feature type="transmembrane region" description="Helical" evidence="1">
    <location>
        <begin position="105"/>
        <end position="129"/>
    </location>
</feature>
<dbReference type="EMBL" id="CAJNOE010000020">
    <property type="protein sequence ID" value="CAF0745578.1"/>
    <property type="molecule type" value="Genomic_DNA"/>
</dbReference>